<protein>
    <recommendedName>
        <fullName evidence="9">GRF-type domain-containing protein</fullName>
    </recommendedName>
</protein>
<dbReference type="Gene3D" id="3.40.50.10810">
    <property type="entry name" value="Tandem AAA-ATPase domain"/>
    <property type="match status" value="1"/>
</dbReference>
<keyword evidence="3 7" id="KW-0863">Zinc-finger</keyword>
<evidence type="ECO:0000259" key="9">
    <source>
        <dbReference type="PROSITE" id="PS51999"/>
    </source>
</evidence>
<organism evidence="10 11">
    <name type="scientific">Mucor plumbeus</name>
    <dbReference type="NCBI Taxonomy" id="97098"/>
    <lineage>
        <taxon>Eukaryota</taxon>
        <taxon>Fungi</taxon>
        <taxon>Fungi incertae sedis</taxon>
        <taxon>Mucoromycota</taxon>
        <taxon>Mucoromycotina</taxon>
        <taxon>Mucoromycetes</taxon>
        <taxon>Mucorales</taxon>
        <taxon>Mucorineae</taxon>
        <taxon>Mucoraceae</taxon>
        <taxon>Mucor</taxon>
    </lineage>
</organism>
<keyword evidence="2" id="KW-0547">Nucleotide-binding</keyword>
<comment type="caution">
    <text evidence="10">The sequence shown here is derived from an EMBL/GenBank/DDBJ whole genome shotgun (WGS) entry which is preliminary data.</text>
</comment>
<dbReference type="PANTHER" id="PTHR45766">
    <property type="entry name" value="DNA ANNEALING HELICASE AND ENDONUCLEASE ZRANB3 FAMILY MEMBER"/>
    <property type="match status" value="1"/>
</dbReference>
<dbReference type="InterPro" id="IPR012340">
    <property type="entry name" value="NA-bd_OB-fold"/>
</dbReference>
<dbReference type="PROSITE" id="PS51999">
    <property type="entry name" value="ZF_GRF"/>
    <property type="match status" value="1"/>
</dbReference>
<gene>
    <name evidence="10" type="ORF">INT46_007876</name>
</gene>
<name>A0A8H7RPL9_9FUNG</name>
<dbReference type="Pfam" id="PF09329">
    <property type="entry name" value="zf-primase"/>
    <property type="match status" value="1"/>
</dbReference>
<dbReference type="GO" id="GO:0008270">
    <property type="term" value="F:zinc ion binding"/>
    <property type="evidence" value="ECO:0007669"/>
    <property type="project" value="UniProtKB-KW"/>
</dbReference>
<sequence length="1101" mass="126469">MPVENCRCGLPPCCLEVKTPGKNRGRWYWKCSTGTCRFFKWDNSAMPFIRHPTEAYAAANTLGSFARRPASIPYYYRTPSKEITLTRTTVKVVFSLVSASCITIKAQKNLTIDPLIKKINGVQWDEDRQLWTIPTNMRIYNDAMRSLPTDLPNIHLDIEPIPKSLIELLTPNDVVDDPEIMNDSELKWSEFVESPMRSRLNRFQQEGVRLGIERKGRIFMGNEHGIGMKEQALALANVYESEGPVLLTCPEILCNTWKEEIQNFLDLEDDEVCILDNVSNGLFREKPVVFKRKRSTPKPENKGTSSLRIRQPYAKRMKMRMEDPEYVSEDSSDEEKEDEYEGNNEIYEILNKKPVKYYIGSHKKVSNNKTKIADQRFNIIICDAGHYLKSKDQNLPKNLCKLLKKSARAIMLSDTAIYSLPIDLYTLIDTIDQEMHKDIELYTQRYCNPKSTVFGWTVNGRSNVEEFNFFMNKKIWYCPKSIDMKSEYRGTIRDKIVITIKPQEKKDFQAHFLALQSDEHDFDQYVKEHKLLKLTNDAKKDAIYEYMEYVIFTYKRPKIAIAYFDESTLLNIQESMKKKKIRSINLNNLQDLDDNVGKYNISRTEQYVFIDMKMDDLYICLSAVDIVVMIDLPQTKEKLEDVESYFQFAGRQTPLIIKYLIAPETMDTYLWPSIMPDDPTIIQRNKSDDEAILPNGIATSPISPTSADNPASPTDSQLLKQDIREEIRKEEGTVTKKQSKKPTGVSKTTIKPSVDVDERTGLRIKRRLVSVTKCNTGLQNVEFVPIRDVESRTKLYFSIRVGVKPSSDWGTIGVIDKCFPQSDFCVTRITDMRGSFSNLYITGRAFSSNQNAIGMGSIIAIKRPFLLKPTETYHSIGLHVDQIQQMWVIGQSLDLAQCITSIKKDIRCAEWTDIRSGDYCDKHLERVCNYSKNGRMELAGGDSGFDIRWATQKKQSDGSIMYESKREKRIDPIAKMFSSSRSSKNKEAYYLAGKGLVAVDGTLIKKTQAPKREPTEAEKEELTEFLKGRRDPGAEMIRKVKGIKEESPRTVLSKEALDKMGIGIKSLTKEEEQAKKRSFDALSKANNTDDDNQKKPRYVYL</sequence>
<evidence type="ECO:0000256" key="3">
    <source>
        <dbReference type="ARBA" id="ARBA00022771"/>
    </source>
</evidence>
<evidence type="ECO:0000256" key="5">
    <source>
        <dbReference type="ARBA" id="ARBA00022833"/>
    </source>
</evidence>
<dbReference type="InterPro" id="IPR015408">
    <property type="entry name" value="Znf_Mcm10/DnaG"/>
</dbReference>
<feature type="compositionally biased region" description="Basic and acidic residues" evidence="8">
    <location>
        <begin position="721"/>
        <end position="734"/>
    </location>
</feature>
<dbReference type="GO" id="GO:0005634">
    <property type="term" value="C:nucleus"/>
    <property type="evidence" value="ECO:0007669"/>
    <property type="project" value="InterPro"/>
</dbReference>
<dbReference type="PANTHER" id="PTHR45766:SF6">
    <property type="entry name" value="SWI_SNF-RELATED MATRIX-ASSOCIATED ACTIN-DEPENDENT REGULATOR OF CHROMATIN SUBFAMILY A-LIKE PROTEIN 1"/>
    <property type="match status" value="1"/>
</dbReference>
<keyword evidence="6" id="KW-0067">ATP-binding</keyword>
<dbReference type="Gene3D" id="2.40.50.140">
    <property type="entry name" value="Nucleic acid-binding proteins"/>
    <property type="match status" value="1"/>
</dbReference>
<evidence type="ECO:0000256" key="2">
    <source>
        <dbReference type="ARBA" id="ARBA00022741"/>
    </source>
</evidence>
<dbReference type="EMBL" id="JAEPRC010000018">
    <property type="protein sequence ID" value="KAG2214916.1"/>
    <property type="molecule type" value="Genomic_DNA"/>
</dbReference>
<keyword evidence="5" id="KW-0862">Zinc</keyword>
<dbReference type="GO" id="GO:0031297">
    <property type="term" value="P:replication fork processing"/>
    <property type="evidence" value="ECO:0007669"/>
    <property type="project" value="TreeGrafter"/>
</dbReference>
<keyword evidence="1" id="KW-0479">Metal-binding</keyword>
<accession>A0A8H7RPL9</accession>
<feature type="region of interest" description="Disordered" evidence="8">
    <location>
        <begin position="320"/>
        <end position="342"/>
    </location>
</feature>
<evidence type="ECO:0000256" key="1">
    <source>
        <dbReference type="ARBA" id="ARBA00022723"/>
    </source>
</evidence>
<feature type="region of interest" description="Disordered" evidence="8">
    <location>
        <begin position="1070"/>
        <end position="1101"/>
    </location>
</feature>
<feature type="domain" description="GRF-type" evidence="9">
    <location>
        <begin position="6"/>
        <end position="45"/>
    </location>
</feature>
<dbReference type="Pfam" id="PF22379">
    <property type="entry name" value="OB_MCM10"/>
    <property type="match status" value="1"/>
</dbReference>
<feature type="compositionally biased region" description="Polar residues" evidence="8">
    <location>
        <begin position="697"/>
        <end position="719"/>
    </location>
</feature>
<dbReference type="GO" id="GO:0016787">
    <property type="term" value="F:hydrolase activity"/>
    <property type="evidence" value="ECO:0007669"/>
    <property type="project" value="UniProtKB-KW"/>
</dbReference>
<feature type="compositionally biased region" description="Basic and acidic residues" evidence="8">
    <location>
        <begin position="1070"/>
        <end position="1079"/>
    </location>
</feature>
<dbReference type="OrthoDB" id="448448at2759"/>
<dbReference type="GO" id="GO:0005524">
    <property type="term" value="F:ATP binding"/>
    <property type="evidence" value="ECO:0007669"/>
    <property type="project" value="InterPro"/>
</dbReference>
<dbReference type="InterPro" id="IPR055065">
    <property type="entry name" value="OB_MCM10"/>
</dbReference>
<dbReference type="InterPro" id="IPR038718">
    <property type="entry name" value="SNF2-like_sf"/>
</dbReference>
<feature type="region of interest" description="Disordered" evidence="8">
    <location>
        <begin position="693"/>
        <end position="749"/>
    </location>
</feature>
<evidence type="ECO:0000256" key="7">
    <source>
        <dbReference type="PROSITE-ProRule" id="PRU01343"/>
    </source>
</evidence>
<feature type="compositionally biased region" description="Acidic residues" evidence="8">
    <location>
        <begin position="324"/>
        <end position="342"/>
    </location>
</feature>
<evidence type="ECO:0000256" key="4">
    <source>
        <dbReference type="ARBA" id="ARBA00022801"/>
    </source>
</evidence>
<evidence type="ECO:0000256" key="6">
    <source>
        <dbReference type="ARBA" id="ARBA00022840"/>
    </source>
</evidence>
<dbReference type="GO" id="GO:0006281">
    <property type="term" value="P:DNA repair"/>
    <property type="evidence" value="ECO:0007669"/>
    <property type="project" value="TreeGrafter"/>
</dbReference>
<keyword evidence="11" id="KW-1185">Reference proteome</keyword>
<dbReference type="SUPFAM" id="SSF52540">
    <property type="entry name" value="P-loop containing nucleoside triphosphate hydrolases"/>
    <property type="match status" value="1"/>
</dbReference>
<evidence type="ECO:0000313" key="11">
    <source>
        <dbReference type="Proteomes" id="UP000650833"/>
    </source>
</evidence>
<dbReference type="Proteomes" id="UP000650833">
    <property type="component" value="Unassembled WGS sequence"/>
</dbReference>
<dbReference type="InterPro" id="IPR000330">
    <property type="entry name" value="SNF2_N"/>
</dbReference>
<evidence type="ECO:0000313" key="10">
    <source>
        <dbReference type="EMBL" id="KAG2214916.1"/>
    </source>
</evidence>
<dbReference type="InterPro" id="IPR027417">
    <property type="entry name" value="P-loop_NTPase"/>
</dbReference>
<proteinExistence type="predicted"/>
<dbReference type="AlphaFoldDB" id="A0A8H7RPL9"/>
<evidence type="ECO:0000256" key="8">
    <source>
        <dbReference type="SAM" id="MobiDB-lite"/>
    </source>
</evidence>
<dbReference type="InterPro" id="IPR010666">
    <property type="entry name" value="Znf_GRF"/>
</dbReference>
<reference evidence="10" key="1">
    <citation type="submission" date="2020-12" db="EMBL/GenBank/DDBJ databases">
        <title>Metabolic potential, ecology and presence of endohyphal bacteria is reflected in genomic diversity of Mucoromycotina.</title>
        <authorList>
            <person name="Muszewska A."/>
            <person name="Okrasinska A."/>
            <person name="Steczkiewicz K."/>
            <person name="Drgas O."/>
            <person name="Orlowska M."/>
            <person name="Perlinska-Lenart U."/>
            <person name="Aleksandrzak-Piekarczyk T."/>
            <person name="Szatraj K."/>
            <person name="Zielenkiewicz U."/>
            <person name="Pilsyk S."/>
            <person name="Malc E."/>
            <person name="Mieczkowski P."/>
            <person name="Kruszewska J.S."/>
            <person name="Biernat P."/>
            <person name="Pawlowska J."/>
        </authorList>
    </citation>
    <scope>NUCLEOTIDE SEQUENCE</scope>
    <source>
        <strain evidence="10">CBS 226.32</strain>
    </source>
</reference>
<keyword evidence="4" id="KW-0378">Hydrolase</keyword>
<dbReference type="Pfam" id="PF00176">
    <property type="entry name" value="SNF2-rel_dom"/>
    <property type="match status" value="1"/>
</dbReference>